<dbReference type="Proteomes" id="UP001445472">
    <property type="component" value="Unassembled WGS sequence"/>
</dbReference>
<dbReference type="RefSeq" id="WP_351977651.1">
    <property type="nucleotide sequence ID" value="NZ_JBEPBX010000023.1"/>
</dbReference>
<accession>A0ABV1UZS2</accession>
<reference evidence="1 2" key="1">
    <citation type="submission" date="2024-06" db="EMBL/GenBank/DDBJ databases">
        <title>The Natural Products Discovery Center: Release of the First 8490 Sequenced Strains for Exploring Actinobacteria Biosynthetic Diversity.</title>
        <authorList>
            <person name="Kalkreuter E."/>
            <person name="Kautsar S.A."/>
            <person name="Yang D."/>
            <person name="Bader C.D."/>
            <person name="Teijaro C.N."/>
            <person name="Fluegel L."/>
            <person name="Davis C.M."/>
            <person name="Simpson J.R."/>
            <person name="Lauterbach L."/>
            <person name="Steele A.D."/>
            <person name="Gui C."/>
            <person name="Meng S."/>
            <person name="Li G."/>
            <person name="Viehrig K."/>
            <person name="Ye F."/>
            <person name="Su P."/>
            <person name="Kiefer A.F."/>
            <person name="Nichols A."/>
            <person name="Cepeda A.J."/>
            <person name="Yan W."/>
            <person name="Fan B."/>
            <person name="Jiang Y."/>
            <person name="Adhikari A."/>
            <person name="Zheng C.-J."/>
            <person name="Schuster L."/>
            <person name="Cowan T.M."/>
            <person name="Smanski M.J."/>
            <person name="Chevrette M.G."/>
            <person name="De Carvalho L.P.S."/>
            <person name="Shen B."/>
        </authorList>
    </citation>
    <scope>NUCLEOTIDE SEQUENCE [LARGE SCALE GENOMIC DNA]</scope>
    <source>
        <strain evidence="1 2">NPDC000837</strain>
    </source>
</reference>
<proteinExistence type="predicted"/>
<comment type="caution">
    <text evidence="1">The sequence shown here is derived from an EMBL/GenBank/DDBJ whole genome shotgun (WGS) entry which is preliminary data.</text>
</comment>
<gene>
    <name evidence="1" type="ORF">ABT276_23470</name>
</gene>
<sequence length="91" mass="9479">MIEKQRIGLAAELDALTSAPAAPRGPRCSVGTLLETADADVAATLRAVLDNPAVPAVSIAETLSRHGDAITSYTVARHRRRGAPNGCRCSQ</sequence>
<evidence type="ECO:0000313" key="2">
    <source>
        <dbReference type="Proteomes" id="UP001445472"/>
    </source>
</evidence>
<name>A0ABV1UZS2_9ACTN</name>
<dbReference type="EMBL" id="JBEPBX010000023">
    <property type="protein sequence ID" value="MER6616275.1"/>
    <property type="molecule type" value="Genomic_DNA"/>
</dbReference>
<protein>
    <submittedName>
        <fullName evidence="1">Uncharacterized protein</fullName>
    </submittedName>
</protein>
<keyword evidence="2" id="KW-1185">Reference proteome</keyword>
<organism evidence="1 2">
    <name type="scientific">Streptomyces xantholiticus</name>
    <dbReference type="NCBI Taxonomy" id="68285"/>
    <lineage>
        <taxon>Bacteria</taxon>
        <taxon>Bacillati</taxon>
        <taxon>Actinomycetota</taxon>
        <taxon>Actinomycetes</taxon>
        <taxon>Kitasatosporales</taxon>
        <taxon>Streptomycetaceae</taxon>
        <taxon>Streptomyces</taxon>
    </lineage>
</organism>
<evidence type="ECO:0000313" key="1">
    <source>
        <dbReference type="EMBL" id="MER6616275.1"/>
    </source>
</evidence>